<protein>
    <submittedName>
        <fullName evidence="8">NLP/P60 protein</fullName>
    </submittedName>
</protein>
<dbReference type="SUPFAM" id="SSF47090">
    <property type="entry name" value="PGBD-like"/>
    <property type="match status" value="1"/>
</dbReference>
<dbReference type="Pfam" id="PF01471">
    <property type="entry name" value="PG_binding_1"/>
    <property type="match status" value="1"/>
</dbReference>
<dbReference type="InterPro" id="IPR000064">
    <property type="entry name" value="NLP_P60_dom"/>
</dbReference>
<dbReference type="InterPro" id="IPR036365">
    <property type="entry name" value="PGBD-like_sf"/>
</dbReference>
<dbReference type="GO" id="GO:0006508">
    <property type="term" value="P:proteolysis"/>
    <property type="evidence" value="ECO:0007669"/>
    <property type="project" value="UniProtKB-KW"/>
</dbReference>
<feature type="compositionally biased region" description="Low complexity" evidence="5">
    <location>
        <begin position="108"/>
        <end position="125"/>
    </location>
</feature>
<dbReference type="Gene3D" id="1.10.101.10">
    <property type="entry name" value="PGBD-like superfamily/PGBD"/>
    <property type="match status" value="1"/>
</dbReference>
<evidence type="ECO:0000256" key="6">
    <source>
        <dbReference type="SAM" id="SignalP"/>
    </source>
</evidence>
<dbReference type="Pfam" id="PF00877">
    <property type="entry name" value="NLPC_P60"/>
    <property type="match status" value="1"/>
</dbReference>
<evidence type="ECO:0000259" key="7">
    <source>
        <dbReference type="PROSITE" id="PS51935"/>
    </source>
</evidence>
<feature type="region of interest" description="Disordered" evidence="5">
    <location>
        <begin position="36"/>
        <end position="145"/>
    </location>
</feature>
<feature type="signal peptide" evidence="6">
    <location>
        <begin position="1"/>
        <end position="32"/>
    </location>
</feature>
<evidence type="ECO:0000256" key="3">
    <source>
        <dbReference type="ARBA" id="ARBA00022801"/>
    </source>
</evidence>
<feature type="compositionally biased region" description="Polar residues" evidence="5">
    <location>
        <begin position="52"/>
        <end position="75"/>
    </location>
</feature>
<keyword evidence="2" id="KW-0645">Protease</keyword>
<dbReference type="PROSITE" id="PS51935">
    <property type="entry name" value="NLPC_P60"/>
    <property type="match status" value="1"/>
</dbReference>
<dbReference type="RefSeq" id="WP_013873535.1">
    <property type="nucleotide sequence ID" value="NC_015656.1"/>
</dbReference>
<feature type="domain" description="NlpC/P60" evidence="7">
    <location>
        <begin position="244"/>
        <end position="360"/>
    </location>
</feature>
<keyword evidence="3" id="KW-0378">Hydrolase</keyword>
<keyword evidence="4" id="KW-0788">Thiol protease</keyword>
<dbReference type="eggNOG" id="COG0791">
    <property type="taxonomic scope" value="Bacteria"/>
</dbReference>
<dbReference type="GO" id="GO:0008234">
    <property type="term" value="F:cysteine-type peptidase activity"/>
    <property type="evidence" value="ECO:0007669"/>
    <property type="project" value="UniProtKB-KW"/>
</dbReference>
<name>F8AZ11_9ACTN</name>
<evidence type="ECO:0000256" key="4">
    <source>
        <dbReference type="ARBA" id="ARBA00022807"/>
    </source>
</evidence>
<dbReference type="PANTHER" id="PTHR47359:SF3">
    <property type="entry name" value="NLP_P60 DOMAIN-CONTAINING PROTEIN-RELATED"/>
    <property type="match status" value="1"/>
</dbReference>
<evidence type="ECO:0000256" key="2">
    <source>
        <dbReference type="ARBA" id="ARBA00022670"/>
    </source>
</evidence>
<feature type="compositionally biased region" description="Basic and acidic residues" evidence="5">
    <location>
        <begin position="94"/>
        <end position="103"/>
    </location>
</feature>
<dbReference type="PROSITE" id="PS51257">
    <property type="entry name" value="PROKAR_LIPOPROTEIN"/>
    <property type="match status" value="1"/>
</dbReference>
<feature type="chain" id="PRO_5003373981" evidence="6">
    <location>
        <begin position="33"/>
        <end position="360"/>
    </location>
</feature>
<dbReference type="Gene3D" id="3.90.1720.10">
    <property type="entry name" value="endopeptidase domain like (from Nostoc punctiforme)"/>
    <property type="match status" value="1"/>
</dbReference>
<proteinExistence type="inferred from homology"/>
<evidence type="ECO:0000256" key="5">
    <source>
        <dbReference type="SAM" id="MobiDB-lite"/>
    </source>
</evidence>
<dbReference type="InterPro" id="IPR002477">
    <property type="entry name" value="Peptidoglycan-bd-like"/>
</dbReference>
<keyword evidence="9" id="KW-1185">Reference proteome</keyword>
<evidence type="ECO:0000256" key="1">
    <source>
        <dbReference type="ARBA" id="ARBA00007074"/>
    </source>
</evidence>
<organism evidence="8 9">
    <name type="scientific">Candidatus Protofrankia datiscae</name>
    <dbReference type="NCBI Taxonomy" id="2716812"/>
    <lineage>
        <taxon>Bacteria</taxon>
        <taxon>Bacillati</taxon>
        <taxon>Actinomycetota</taxon>
        <taxon>Actinomycetes</taxon>
        <taxon>Frankiales</taxon>
        <taxon>Frankiaceae</taxon>
        <taxon>Protofrankia</taxon>
    </lineage>
</organism>
<dbReference type="InterPro" id="IPR038765">
    <property type="entry name" value="Papain-like_cys_pep_sf"/>
</dbReference>
<evidence type="ECO:0000313" key="8">
    <source>
        <dbReference type="EMBL" id="AEH09601.1"/>
    </source>
</evidence>
<dbReference type="AlphaFoldDB" id="F8AZ11"/>
<accession>F8AZ11</accession>
<dbReference type="KEGG" id="fsy:FsymDg_2191"/>
<reference evidence="8 9" key="1">
    <citation type="submission" date="2011-05" db="EMBL/GenBank/DDBJ databases">
        <title>Complete sequence of chromosome of Frankia symbiont of Datisca glomerata.</title>
        <authorList>
            <consortium name="US DOE Joint Genome Institute"/>
            <person name="Lucas S."/>
            <person name="Han J."/>
            <person name="Lapidus A."/>
            <person name="Cheng J.-F."/>
            <person name="Goodwin L."/>
            <person name="Pitluck S."/>
            <person name="Peters L."/>
            <person name="Mikhailova N."/>
            <person name="Chertkov O."/>
            <person name="Teshima H."/>
            <person name="Han C."/>
            <person name="Tapia R."/>
            <person name="Land M."/>
            <person name="Hauser L."/>
            <person name="Kyrpides N."/>
            <person name="Ivanova N."/>
            <person name="Pagani I."/>
            <person name="Berry A."/>
            <person name="Pawlowski K."/>
            <person name="Persson T."/>
            <person name="Vanden Heuvel B."/>
            <person name="Benson D."/>
            <person name="Woyke T."/>
        </authorList>
    </citation>
    <scope>NUCLEOTIDE SEQUENCE [LARGE SCALE GENOMIC DNA]</scope>
    <source>
        <strain evidence="9">4085684</strain>
    </source>
</reference>
<evidence type="ECO:0000313" key="9">
    <source>
        <dbReference type="Proteomes" id="UP000001549"/>
    </source>
</evidence>
<dbReference type="HOGENOM" id="CLU_768928_0_0_11"/>
<dbReference type="SUPFAM" id="SSF54001">
    <property type="entry name" value="Cysteine proteinases"/>
    <property type="match status" value="1"/>
</dbReference>
<dbReference type="eggNOG" id="COG3409">
    <property type="taxonomic scope" value="Bacteria"/>
</dbReference>
<dbReference type="STRING" id="656024.FsymDg_2191"/>
<sequence length="360" mass="37035" precursor="true">MSISSRTVSPTITAVSCAVAVAVALTPHPAGAAIASAGDAPAAAAAALGAPTTGQGSATTWTDGQESASGRQKPSNTRKRATGDRQRSAGNRRKSSDSRKESTGGRQESSGNEWESSGNGWGSSDGEWESSDGRQEFPRRSLRLGSQGDPVARLQIRLGIFADGRFGPRTARGVRTFQSGAGLTIDAVVGPRTWGALFGASAAPTVSAPASAQPVPALLTTPATAQPAVASTAALTVAPVGASTSVAAAAFAVAQQQIGKPYRYGAAGPNDFDCSGLVKYVYAQVGASVPRTTYDQFAALQPVSRADARPGDVIFFLDAEGEAYHDAIYAGNGQMIVSRRPGTNVQYQEIWSGDYRIGRV</sequence>
<feature type="compositionally biased region" description="Low complexity" evidence="5">
    <location>
        <begin position="36"/>
        <end position="51"/>
    </location>
</feature>
<keyword evidence="6" id="KW-0732">Signal</keyword>
<dbReference type="Proteomes" id="UP000001549">
    <property type="component" value="Chromosome"/>
</dbReference>
<dbReference type="EMBL" id="CP002801">
    <property type="protein sequence ID" value="AEH09601.1"/>
    <property type="molecule type" value="Genomic_DNA"/>
</dbReference>
<dbReference type="PANTHER" id="PTHR47359">
    <property type="entry name" value="PEPTIDOGLYCAN DL-ENDOPEPTIDASE CWLO"/>
    <property type="match status" value="1"/>
</dbReference>
<dbReference type="InterPro" id="IPR051794">
    <property type="entry name" value="PG_Endopeptidase_C40"/>
</dbReference>
<gene>
    <name evidence="8" type="ordered locus">FsymDg_2191</name>
</gene>
<dbReference type="InterPro" id="IPR036366">
    <property type="entry name" value="PGBDSf"/>
</dbReference>
<comment type="similarity">
    <text evidence="1">Belongs to the peptidase C40 family.</text>
</comment>